<comment type="caution">
    <text evidence="1">The sequence shown here is derived from an EMBL/GenBank/DDBJ whole genome shotgun (WGS) entry which is preliminary data.</text>
</comment>
<proteinExistence type="predicted"/>
<accession>A0A219B2F1</accession>
<organism evidence="1 2">
    <name type="scientific">Pacificimonas flava</name>
    <dbReference type="NCBI Taxonomy" id="1234595"/>
    <lineage>
        <taxon>Bacteria</taxon>
        <taxon>Pseudomonadati</taxon>
        <taxon>Pseudomonadota</taxon>
        <taxon>Alphaproteobacteria</taxon>
        <taxon>Sphingomonadales</taxon>
        <taxon>Sphingosinicellaceae</taxon>
        <taxon>Pacificimonas</taxon>
    </lineage>
</organism>
<name>A0A219B2F1_9SPHN</name>
<dbReference type="Pfam" id="PF10604">
    <property type="entry name" value="Polyketide_cyc2"/>
    <property type="match status" value="1"/>
</dbReference>
<dbReference type="CDD" id="cd07821">
    <property type="entry name" value="PYR_PYL_RCAR_like"/>
    <property type="match status" value="1"/>
</dbReference>
<keyword evidence="2" id="KW-1185">Reference proteome</keyword>
<protein>
    <submittedName>
        <fullName evidence="1">MxaD family protein</fullName>
    </submittedName>
</protein>
<dbReference type="SUPFAM" id="SSF55961">
    <property type="entry name" value="Bet v1-like"/>
    <property type="match status" value="1"/>
</dbReference>
<sequence>MPKMKSHEPVGEEYLAAVSSSLITHRFPFAPDLVWNALLDAKAWTEWLPITNVTWTSPKPFGVGTTRTVEIDKQKVEEVFFAWEEGERMAFYFDKSTLPVKSAIEDYRVRRAPGGSELIWSGGASGFPLGWLVSKGLKKGIADGMPKLETLIANNPQRFRKS</sequence>
<evidence type="ECO:0000313" key="1">
    <source>
        <dbReference type="EMBL" id="OWV32306.1"/>
    </source>
</evidence>
<dbReference type="AlphaFoldDB" id="A0A219B2F1"/>
<dbReference type="OrthoDB" id="581838at2"/>
<dbReference type="Proteomes" id="UP000198462">
    <property type="component" value="Unassembled WGS sequence"/>
</dbReference>
<evidence type="ECO:0000313" key="2">
    <source>
        <dbReference type="Proteomes" id="UP000198462"/>
    </source>
</evidence>
<dbReference type="InterPro" id="IPR023393">
    <property type="entry name" value="START-like_dom_sf"/>
</dbReference>
<dbReference type="Gene3D" id="3.30.530.20">
    <property type="match status" value="1"/>
</dbReference>
<dbReference type="EMBL" id="NFZT01000001">
    <property type="protein sequence ID" value="OWV32306.1"/>
    <property type="molecule type" value="Genomic_DNA"/>
</dbReference>
<dbReference type="RefSeq" id="WP_088711105.1">
    <property type="nucleotide sequence ID" value="NZ_NFZT01000001.1"/>
</dbReference>
<reference evidence="2" key="1">
    <citation type="submission" date="2017-05" db="EMBL/GenBank/DDBJ databases">
        <authorList>
            <person name="Lin X."/>
        </authorList>
    </citation>
    <scope>NUCLEOTIDE SEQUENCE [LARGE SCALE GENOMIC DNA]</scope>
    <source>
        <strain evidence="2">JLT2012</strain>
    </source>
</reference>
<dbReference type="InterPro" id="IPR019587">
    <property type="entry name" value="Polyketide_cyclase/dehydratase"/>
</dbReference>
<gene>
    <name evidence="1" type="ORF">B5C34_01780</name>
</gene>